<organism evidence="2 3">
    <name type="scientific">Penicillium digitatum</name>
    <name type="common">Green mold</name>
    <dbReference type="NCBI Taxonomy" id="36651"/>
    <lineage>
        <taxon>Eukaryota</taxon>
        <taxon>Fungi</taxon>
        <taxon>Dikarya</taxon>
        <taxon>Ascomycota</taxon>
        <taxon>Pezizomycotina</taxon>
        <taxon>Eurotiomycetes</taxon>
        <taxon>Eurotiomycetidae</taxon>
        <taxon>Eurotiales</taxon>
        <taxon>Aspergillaceae</taxon>
        <taxon>Penicillium</taxon>
    </lineage>
</organism>
<name>A0A7T6XPB2_PENDI</name>
<dbReference type="RefSeq" id="XP_065957098.1">
    <property type="nucleotide sequence ID" value="XM_066102015.1"/>
</dbReference>
<evidence type="ECO:0000313" key="3">
    <source>
        <dbReference type="Proteomes" id="UP000595662"/>
    </source>
</evidence>
<dbReference type="AlphaFoldDB" id="A0A7T6XPB2"/>
<evidence type="ECO:0000313" key="2">
    <source>
        <dbReference type="EMBL" id="QQK44713.1"/>
    </source>
</evidence>
<evidence type="ECO:0000256" key="1">
    <source>
        <dbReference type="SAM" id="MobiDB-lite"/>
    </source>
</evidence>
<dbReference type="GeneID" id="90953108"/>
<proteinExistence type="predicted"/>
<dbReference type="EMBL" id="CP060776">
    <property type="protein sequence ID" value="QQK44713.1"/>
    <property type="molecule type" value="Genomic_DNA"/>
</dbReference>
<accession>A0A7T6XPB2</accession>
<gene>
    <name evidence="2" type="ORF">Pdw03_8614</name>
</gene>
<protein>
    <submittedName>
        <fullName evidence="2">Uncharacterized protein</fullName>
    </submittedName>
</protein>
<dbReference type="Proteomes" id="UP000595662">
    <property type="component" value="Chromosome 3"/>
</dbReference>
<reference evidence="2 3" key="1">
    <citation type="submission" date="2020-08" db="EMBL/GenBank/DDBJ databases">
        <title>The completed genome sequence of the pathogenic ascomycete fungus Penicillium digitatum.</title>
        <authorList>
            <person name="Wang M."/>
        </authorList>
    </citation>
    <scope>NUCLEOTIDE SEQUENCE [LARGE SCALE GENOMIC DNA]</scope>
    <source>
        <strain evidence="2 3">PdW03</strain>
    </source>
</reference>
<sequence length="481" mass="54154">MAVNPEHVGSIVDVKPQYETENRQELTHSASFWSTSTQVDPSATGAQDDGCDAVWGTQPPNCIWRKHEATGLFVGHDSVSFDRLCMLSFLRKTSHAQKYLQPLCERWTFDPAIIKKGLYTSVASSLEGQSLKKIKFLAFDALTQQALGITVPEILDFRLTYQWLNARIYYYFIKRRRHTQHLVKIKEELDILDADPFICAVIQNAYECVVAGQLKDADLDLPLRFFITEPLKGLFQKHESTEVILQQLKLLKSRFASFCDNALRNWNEPFDTNTEFFDEFRSLGPVALARSLSETVHASYRKLNINSFKGERQALQNLNDISNRLCCSVKECSDAGVISASELLQLSQELCCLRNFFSMRAVRDGMKLSGSLKKTVQQVDSLVNIQQELNGSTPALYSVFQAGKQAAQGDLSLAETLIKMCSSYSVESSTSAGNKAPSLKLMRPIDDKKPSKRKKKEHIRAPSVTVFGIYFQSNSPQGTTR</sequence>
<feature type="region of interest" description="Disordered" evidence="1">
    <location>
        <begin position="428"/>
        <end position="458"/>
    </location>
</feature>